<protein>
    <submittedName>
        <fullName evidence="1">Uncharacterized protein</fullName>
    </submittedName>
</protein>
<proteinExistence type="predicted"/>
<dbReference type="InterPro" id="IPR004885">
    <property type="entry name" value="FRD2"/>
</dbReference>
<dbReference type="EMBL" id="OP778609">
    <property type="protein sequence ID" value="WBF77589.1"/>
    <property type="molecule type" value="Genomic_DNA"/>
</dbReference>
<evidence type="ECO:0000313" key="1">
    <source>
        <dbReference type="EMBL" id="WBF77589.1"/>
    </source>
</evidence>
<evidence type="ECO:0000313" key="2">
    <source>
        <dbReference type="Proteomes" id="UP001223579"/>
    </source>
</evidence>
<organism evidence="1 2">
    <name type="scientific">Escherichia phage A73</name>
    <dbReference type="NCBI Taxonomy" id="3003819"/>
    <lineage>
        <taxon>Viruses</taxon>
        <taxon>Duplodnaviria</taxon>
        <taxon>Heunggongvirae</taxon>
        <taxon>Uroviricota</taxon>
        <taxon>Caudoviricetes</taxon>
        <taxon>Vequintavirinae</taxon>
        <taxon>Septuagintavirus</taxon>
        <taxon>Septuagintavirus A73</taxon>
    </lineage>
</organism>
<gene>
    <name evidence="1" type="ORF">A73_101</name>
</gene>
<dbReference type="Pfam" id="PF03197">
    <property type="entry name" value="FRD2"/>
    <property type="match status" value="1"/>
</dbReference>
<accession>A0AAF0AMQ1</accession>
<dbReference type="Proteomes" id="UP001223579">
    <property type="component" value="Segment"/>
</dbReference>
<reference evidence="1 2" key="1">
    <citation type="submission" date="2022-11" db="EMBL/GenBank/DDBJ databases">
        <authorList>
            <person name="Cortes-Martin A."/>
            <person name="Buttimer C.T.H."/>
            <person name="Hill C."/>
        </authorList>
    </citation>
    <scope>NUCLEOTIDE SEQUENCE [LARGE SCALE GENOMIC DNA]</scope>
</reference>
<keyword evidence="2" id="KW-1185">Reference proteome</keyword>
<sequence>MVFFYVQKVIDKTCLYQLRCIHQLKRRAKMEIGKTYILNKDLEKAFINMDPSYNQELVDLIYKHGPKFVVNTTHFYDNVAYVNNVIFEDGTLGSDVFHDCEGNKCVYFELAESEFPFFKEVGEDEDPVIIQVAVSRSNAQETLDLIKATFNLA</sequence>
<name>A0AAF0AMQ1_9CAUD</name>